<evidence type="ECO:0000313" key="3">
    <source>
        <dbReference type="Proteomes" id="UP001209107"/>
    </source>
</evidence>
<protein>
    <recommendedName>
        <fullName evidence="1">Novel STAND NTPase 3 domain-containing protein</fullName>
    </recommendedName>
</protein>
<keyword evidence="3" id="KW-1185">Reference proteome</keyword>
<dbReference type="InterPro" id="IPR027417">
    <property type="entry name" value="P-loop_NTPase"/>
</dbReference>
<dbReference type="Pfam" id="PF20720">
    <property type="entry name" value="nSTAND3"/>
    <property type="match status" value="1"/>
</dbReference>
<evidence type="ECO:0000259" key="1">
    <source>
        <dbReference type="Pfam" id="PF20720"/>
    </source>
</evidence>
<feature type="domain" description="Novel STAND NTPase 3" evidence="1">
    <location>
        <begin position="194"/>
        <end position="324"/>
    </location>
</feature>
<dbReference type="Proteomes" id="UP001209107">
    <property type="component" value="Unassembled WGS sequence"/>
</dbReference>
<gene>
    <name evidence="2" type="ORF">OK344_08120</name>
</gene>
<dbReference type="SUPFAM" id="SSF52540">
    <property type="entry name" value="P-loop containing nucleoside triphosphate hydrolases"/>
    <property type="match status" value="1"/>
</dbReference>
<reference evidence="2 3" key="1">
    <citation type="submission" date="2022-10" db="EMBL/GenBank/DDBJ databases">
        <title>Kaistella sp. BT-6-1-3.</title>
        <authorList>
            <person name="Ai J."/>
            <person name="Deng Z."/>
        </authorList>
    </citation>
    <scope>NUCLEOTIDE SEQUENCE [LARGE SCALE GENOMIC DNA]</scope>
    <source>
        <strain evidence="2 3">BT6-1-3</strain>
    </source>
</reference>
<accession>A0ABT3JN15</accession>
<name>A0ABT3JN15_9FLAO</name>
<organism evidence="2 3">
    <name type="scientific">Kaistella yananensis</name>
    <dbReference type="NCBI Taxonomy" id="2989820"/>
    <lineage>
        <taxon>Bacteria</taxon>
        <taxon>Pseudomonadati</taxon>
        <taxon>Bacteroidota</taxon>
        <taxon>Flavobacteriia</taxon>
        <taxon>Flavobacteriales</taxon>
        <taxon>Weeksellaceae</taxon>
        <taxon>Chryseobacterium group</taxon>
        <taxon>Kaistella</taxon>
    </lineage>
</organism>
<dbReference type="EMBL" id="JAPCHZ010000004">
    <property type="protein sequence ID" value="MCW4452173.1"/>
    <property type="molecule type" value="Genomic_DNA"/>
</dbReference>
<dbReference type="RefSeq" id="WP_265144327.1">
    <property type="nucleotide sequence ID" value="NZ_JAPCHZ010000004.1"/>
</dbReference>
<comment type="caution">
    <text evidence="2">The sequence shown here is derived from an EMBL/GenBank/DDBJ whole genome shotgun (WGS) entry which is preliminary data.</text>
</comment>
<evidence type="ECO:0000313" key="2">
    <source>
        <dbReference type="EMBL" id="MCW4452173.1"/>
    </source>
</evidence>
<dbReference type="InterPro" id="IPR049050">
    <property type="entry name" value="nSTAND3"/>
</dbReference>
<sequence>MITLIEQKLSSCNPDKFANLCRLYLSYKYEIINSTGFVLGKEKSKKGTPDNFIPIKDFYIFNEITTTGIKGLIPKLKQDIEHCFNQADVPSGKILKIILICNDKITTAIQEELNQHKKSFSSSVGLEVIGIDALATIIFKEYPSLAKELGLAIDTGQILEVDEFVSQYQKSKFSTPLSNHFFNRDRELIEGGSLIQNNDILIISGQAGVGKTKFSLELVKEFKKNNSDCKAKYIRANGILDIWEDLKIQIIKEKKYIVVIDDANKLKNNLDLIINFKNSFKSGTIKLIFTVRNYVKEEIQGKLKNYQLIELKNFERDELKKILQSSDFNITEYYSDKIYSISKGNPRIAIMAALAGINGEIEKLNNASLILEEYFSSVNLQLNVKSQLIKTAGILSLFRTIDFSNTKSIDEIEKYFEISKNELIENLELLFKYEIADEFNGSYKVADQILGEYIFYLVFIKQKQISFRLLLDLYVDENKFSLIKLLTPIVNNYGFEEIKLLIIDDIKGKWNILSDDTKCLKFLTDFWFYLPTESLIFVNKFISTENISHLHSLPFEIYNDNHIESYDDKIVEILVNFQQFPERFILSLDLLVKYGLLSSRNFTKLLKVFTQSFTYGKYDHNLNYANQIKLFEFLYNKVQDEDNIFYSKIILFIAPKYLIDSFQSSVWDGNTIYTSQIPTYLSEEQKEFRIKLWNFIFNCYKNEILKVFVLDFFEKHRYEHHYLQYDVIIKFDEKLVIDFFVNNFLPNPNFRETKIVHRFFRSLDSYKVKFNKKLNDKFRNKEVDLWHLLNERAEDKRELLYLYVENFDFLKYQVFLKQIDLISKHKKGFLEGYSISKESISHILIKLSNVDFKLFIEVLEELFKYEYSEHLYLGMVFRDISYDDFKSKKIRGLIAESKIPQSCCVPFLSHLPVDFITYQDYFILLKFFKEEKTVWINFIEDIFVKLKKLDIDLEKELDGVVDYLVLKSHSQNLFVHHDFFKYLYNEYNNIFLNRLKDIERIYLAMNSEGRRFDYDLGTLKLILVNNPKFINEFLESTFNDKTYISTTDFLEYDFKRLWDLENRNEIMEYVIIFSSKFPFFFKNVRSEVSTVFQESGENGVNFLYYLINKTFDERIMRLIFNIVLSIFSELKYSFLDIILKKNSDIEFFKKLDFYAGDSLTVNSRIPKVRGEITVYEELKKYIQALNKIEYLEHLNFIENQINSYKAEIEWERKREFLSEWSNI</sequence>
<proteinExistence type="predicted"/>